<evidence type="ECO:0000256" key="4">
    <source>
        <dbReference type="ARBA" id="ARBA00022692"/>
    </source>
</evidence>
<dbReference type="CDD" id="cd13639">
    <property type="entry name" value="PBP2_OpuAC_like"/>
    <property type="match status" value="1"/>
</dbReference>
<dbReference type="RefSeq" id="WP_086950133.1">
    <property type="nucleotide sequence ID" value="NZ_FWFD01000002.1"/>
</dbReference>
<comment type="subcellular location">
    <subcellularLocation>
        <location evidence="9">Cell membrane</location>
        <topology evidence="9">Multi-pass membrane protein</topology>
    </subcellularLocation>
    <subcellularLocation>
        <location evidence="1">Membrane</location>
        <topology evidence="1">Multi-pass membrane protein</topology>
    </subcellularLocation>
</comment>
<feature type="transmembrane region" description="Helical" evidence="9">
    <location>
        <begin position="223"/>
        <end position="241"/>
    </location>
</feature>
<sequence length="578" mass="63026">MNNILLVSKIPVADWVEAITSWMTDTFSGLFSFIQVLGQNIMDGITNGLLFVPPIVFILLLTVLAFFISNKKWGLTSFTFFGLAFILNQGLWTDLMNTLTLVLISSVISIIIGVPLGILMAKNETAQKIITPILDFMQTMPGFVYLIPAVAFFGIGMVPGVFASVIFALPPTVRFTNLGIRQVPKELVEASDSFGGTGKQKLFKLELPLAKNTILAGINQTTMLSLSMVVIASMIGAPGLGRGVLSALQRAQVGNGFVNGVALVILAIIIDRFTQHLNKPKQLAEKKVASKGAKKRKILIASGAVILLIGGSLVNSIFANKNDKNKTINLTYVEWDSEVASTHVLGEVLKQQGFKVNTTPLDNAIMWESVAKGESDAMVSAWLPSTHDAQFKQYKDSVDLLGTNLEGAKVGIVVPSYMDVDSIDDLKDEAGKVITGIEPGAGVVAAAERTMSEYSNLSDWKLETSSSGAMVVTLDQAIKNKEPIVITGWSPHWMFSKYDLKYLEDPKKSMGDAETINTIARKGLKDDQPEAYKILEKFNWETKDIEEVMLKVNNGTSPEEAAKEWIDANPDKVAEWTK</sequence>
<feature type="region of interest" description="Disordered" evidence="10">
    <location>
        <begin position="559"/>
        <end position="578"/>
    </location>
</feature>
<dbReference type="Gene3D" id="3.40.190.100">
    <property type="entry name" value="Glycine betaine-binding periplasmic protein, domain 2"/>
    <property type="match status" value="1"/>
</dbReference>
<organism evidence="12 13">
    <name type="scientific">Vagococcus fluvialis bH819</name>
    <dbReference type="NCBI Taxonomy" id="1255619"/>
    <lineage>
        <taxon>Bacteria</taxon>
        <taxon>Bacillati</taxon>
        <taxon>Bacillota</taxon>
        <taxon>Bacilli</taxon>
        <taxon>Lactobacillales</taxon>
        <taxon>Enterococcaceae</taxon>
        <taxon>Vagococcus</taxon>
    </lineage>
</organism>
<dbReference type="Pfam" id="PF04069">
    <property type="entry name" value="OpuAC"/>
    <property type="match status" value="1"/>
</dbReference>
<keyword evidence="13" id="KW-1185">Reference proteome</keyword>
<dbReference type="InterPro" id="IPR007210">
    <property type="entry name" value="ABC_Gly_betaine_transp_sub-bd"/>
</dbReference>
<dbReference type="Gene3D" id="1.10.3720.10">
    <property type="entry name" value="MetI-like"/>
    <property type="match status" value="1"/>
</dbReference>
<evidence type="ECO:0000256" key="6">
    <source>
        <dbReference type="ARBA" id="ARBA00023136"/>
    </source>
</evidence>
<dbReference type="GO" id="GO:0005275">
    <property type="term" value="F:amine transmembrane transporter activity"/>
    <property type="evidence" value="ECO:0007669"/>
    <property type="project" value="TreeGrafter"/>
</dbReference>
<name>A0A1X6WJR7_9ENTE</name>
<evidence type="ECO:0000313" key="12">
    <source>
        <dbReference type="EMBL" id="SLM84467.1"/>
    </source>
</evidence>
<keyword evidence="5 9" id="KW-1133">Transmembrane helix</keyword>
<dbReference type="Gene3D" id="3.40.190.10">
    <property type="entry name" value="Periplasmic binding protein-like II"/>
    <property type="match status" value="1"/>
</dbReference>
<feature type="transmembrane region" description="Helical" evidence="9">
    <location>
        <begin position="98"/>
        <end position="121"/>
    </location>
</feature>
<keyword evidence="2 9" id="KW-0813">Transport</keyword>
<evidence type="ECO:0000256" key="8">
    <source>
        <dbReference type="ARBA" id="ARBA00035652"/>
    </source>
</evidence>
<keyword evidence="3" id="KW-1003">Cell membrane</keyword>
<feature type="transmembrane region" description="Helical" evidence="9">
    <location>
        <begin position="142"/>
        <end position="169"/>
    </location>
</feature>
<dbReference type="InterPro" id="IPR035906">
    <property type="entry name" value="MetI-like_sf"/>
</dbReference>
<feature type="transmembrane region" description="Helical" evidence="9">
    <location>
        <begin position="75"/>
        <end position="92"/>
    </location>
</feature>
<dbReference type="GO" id="GO:0043190">
    <property type="term" value="C:ATP-binding cassette (ABC) transporter complex"/>
    <property type="evidence" value="ECO:0007669"/>
    <property type="project" value="InterPro"/>
</dbReference>
<dbReference type="GO" id="GO:0031460">
    <property type="term" value="P:glycine betaine transport"/>
    <property type="evidence" value="ECO:0007669"/>
    <property type="project" value="TreeGrafter"/>
</dbReference>
<dbReference type="OrthoDB" id="9787902at2"/>
<evidence type="ECO:0000259" key="11">
    <source>
        <dbReference type="PROSITE" id="PS50928"/>
    </source>
</evidence>
<keyword evidence="4 9" id="KW-0812">Transmembrane</keyword>
<evidence type="ECO:0000256" key="1">
    <source>
        <dbReference type="ARBA" id="ARBA00004141"/>
    </source>
</evidence>
<evidence type="ECO:0000256" key="9">
    <source>
        <dbReference type="RuleBase" id="RU363032"/>
    </source>
</evidence>
<comment type="similarity">
    <text evidence="9">Belongs to the binding-protein-dependent transport system permease family.</text>
</comment>
<protein>
    <submittedName>
        <fullName evidence="12">Glycine betaine ABC transport system, permease protein OpuAB / Glycine betaine ABC transport system, glycine betaine-binding protein OpuAC</fullName>
    </submittedName>
</protein>
<keyword evidence="6 9" id="KW-0472">Membrane</keyword>
<dbReference type="PANTHER" id="PTHR47737">
    <property type="entry name" value="GLYCINE BETAINE/PROLINE BETAINE TRANSPORT SYSTEM PERMEASE PROTEIN PROW"/>
    <property type="match status" value="1"/>
</dbReference>
<dbReference type="InterPro" id="IPR000515">
    <property type="entry name" value="MetI-like"/>
</dbReference>
<dbReference type="SUPFAM" id="SSF53850">
    <property type="entry name" value="Periplasmic binding protein-like II"/>
    <property type="match status" value="1"/>
</dbReference>
<comment type="similarity">
    <text evidence="8">In the N-terminal section; belongs to the binding-protein-dependent transport system permease family.</text>
</comment>
<evidence type="ECO:0000256" key="2">
    <source>
        <dbReference type="ARBA" id="ARBA00022448"/>
    </source>
</evidence>
<dbReference type="GO" id="GO:0015871">
    <property type="term" value="P:choline transport"/>
    <property type="evidence" value="ECO:0007669"/>
    <property type="project" value="TreeGrafter"/>
</dbReference>
<dbReference type="PROSITE" id="PS50928">
    <property type="entry name" value="ABC_TM1"/>
    <property type="match status" value="1"/>
</dbReference>
<proteinExistence type="inferred from homology"/>
<feature type="transmembrane region" description="Helical" evidence="9">
    <location>
        <begin position="253"/>
        <end position="270"/>
    </location>
</feature>
<feature type="domain" description="ABC transmembrane type-1" evidence="11">
    <location>
        <begin position="95"/>
        <end position="274"/>
    </location>
</feature>
<reference evidence="13" key="1">
    <citation type="submission" date="2017-02" db="EMBL/GenBank/DDBJ databases">
        <authorList>
            <person name="Dridi B."/>
        </authorList>
    </citation>
    <scope>NUCLEOTIDE SEQUENCE [LARGE SCALE GENOMIC DNA]</scope>
    <source>
        <strain evidence="13">bH819</strain>
    </source>
</reference>
<feature type="compositionally biased region" description="Basic and acidic residues" evidence="10">
    <location>
        <begin position="560"/>
        <end position="578"/>
    </location>
</feature>
<evidence type="ECO:0000256" key="7">
    <source>
        <dbReference type="ARBA" id="ARBA00035642"/>
    </source>
</evidence>
<evidence type="ECO:0000256" key="5">
    <source>
        <dbReference type="ARBA" id="ARBA00022989"/>
    </source>
</evidence>
<evidence type="ECO:0000256" key="10">
    <source>
        <dbReference type="SAM" id="MobiDB-lite"/>
    </source>
</evidence>
<dbReference type="Pfam" id="PF00528">
    <property type="entry name" value="BPD_transp_1"/>
    <property type="match status" value="1"/>
</dbReference>
<gene>
    <name evidence="12" type="ORF">FM121_00140</name>
</gene>
<accession>A0A1X6WJR7</accession>
<evidence type="ECO:0000256" key="3">
    <source>
        <dbReference type="ARBA" id="ARBA00022475"/>
    </source>
</evidence>
<dbReference type="AlphaFoldDB" id="A0A1X6WJR7"/>
<dbReference type="FunFam" id="1.10.3720.10:FF:000001">
    <property type="entry name" value="Glycine betaine ABC transporter, permease"/>
    <property type="match status" value="1"/>
</dbReference>
<dbReference type="PANTHER" id="PTHR47737:SF1">
    <property type="entry name" value="GLYCINE BETAINE_PROLINE BETAINE TRANSPORT SYSTEM PERMEASE PROTEIN PROW"/>
    <property type="match status" value="1"/>
</dbReference>
<comment type="similarity">
    <text evidence="7">In the C-terminal section; belongs to the OsmX family.</text>
</comment>
<evidence type="ECO:0000313" key="13">
    <source>
        <dbReference type="Proteomes" id="UP000195918"/>
    </source>
</evidence>
<feature type="transmembrane region" description="Helical" evidence="9">
    <location>
        <begin position="48"/>
        <end position="68"/>
    </location>
</feature>
<dbReference type="CDD" id="cd06261">
    <property type="entry name" value="TM_PBP2"/>
    <property type="match status" value="1"/>
</dbReference>
<dbReference type="Proteomes" id="UP000195918">
    <property type="component" value="Unassembled WGS sequence"/>
</dbReference>
<feature type="transmembrane region" description="Helical" evidence="9">
    <location>
        <begin position="298"/>
        <end position="318"/>
    </location>
</feature>
<dbReference type="EMBL" id="FWFD01000002">
    <property type="protein sequence ID" value="SLM84467.1"/>
    <property type="molecule type" value="Genomic_DNA"/>
</dbReference>
<dbReference type="SUPFAM" id="SSF161098">
    <property type="entry name" value="MetI-like"/>
    <property type="match status" value="1"/>
</dbReference>
<dbReference type="GO" id="GO:0015226">
    <property type="term" value="F:carnitine transmembrane transporter activity"/>
    <property type="evidence" value="ECO:0007669"/>
    <property type="project" value="TreeGrafter"/>
</dbReference>